<evidence type="ECO:0000256" key="9">
    <source>
        <dbReference type="ARBA" id="ARBA00022840"/>
    </source>
</evidence>
<dbReference type="InterPro" id="IPR011006">
    <property type="entry name" value="CheY-like_superfamily"/>
</dbReference>
<evidence type="ECO:0000259" key="18">
    <source>
        <dbReference type="PROSITE" id="PS50110"/>
    </source>
</evidence>
<keyword evidence="16" id="KW-1133">Transmembrane helix</keyword>
<comment type="subcellular location">
    <subcellularLocation>
        <location evidence="2">Membrane</location>
    </subcellularLocation>
</comment>
<feature type="coiled-coil region" evidence="15">
    <location>
        <begin position="128"/>
        <end position="201"/>
    </location>
</feature>
<dbReference type="Pfam" id="PF02518">
    <property type="entry name" value="HATPase_c"/>
    <property type="match status" value="1"/>
</dbReference>
<evidence type="ECO:0000256" key="11">
    <source>
        <dbReference type="ARBA" id="ARBA00023136"/>
    </source>
</evidence>
<keyword evidence="20" id="KW-1185">Reference proteome</keyword>
<name>A0A928VK41_9CYAN</name>
<gene>
    <name evidence="19" type="ORF">IQ266_09960</name>
</gene>
<dbReference type="SUPFAM" id="SSF47384">
    <property type="entry name" value="Homodimeric domain of signal transducing histidine kinase"/>
    <property type="match status" value="1"/>
</dbReference>
<evidence type="ECO:0000313" key="20">
    <source>
        <dbReference type="Proteomes" id="UP000625316"/>
    </source>
</evidence>
<dbReference type="InterPro" id="IPR036890">
    <property type="entry name" value="HATPase_C_sf"/>
</dbReference>
<evidence type="ECO:0000256" key="5">
    <source>
        <dbReference type="ARBA" id="ARBA00022553"/>
    </source>
</evidence>
<dbReference type="SUPFAM" id="SSF55874">
    <property type="entry name" value="ATPase domain of HSP90 chaperone/DNA topoisomerase II/histidine kinase"/>
    <property type="match status" value="1"/>
</dbReference>
<proteinExistence type="inferred from homology"/>
<evidence type="ECO:0000256" key="12">
    <source>
        <dbReference type="ARBA" id="ARBA00023306"/>
    </source>
</evidence>
<dbReference type="PRINTS" id="PR00344">
    <property type="entry name" value="BCTRLSENSOR"/>
</dbReference>
<dbReference type="EC" id="2.7.13.3" evidence="4"/>
<dbReference type="RefSeq" id="WP_264324877.1">
    <property type="nucleotide sequence ID" value="NZ_JADEXQ010000027.1"/>
</dbReference>
<dbReference type="Gene3D" id="3.30.565.10">
    <property type="entry name" value="Histidine kinase-like ATPase, C-terminal domain"/>
    <property type="match status" value="1"/>
</dbReference>
<dbReference type="FunFam" id="1.10.287.130:FF:000038">
    <property type="entry name" value="Sensory transduction histidine kinase"/>
    <property type="match status" value="1"/>
</dbReference>
<dbReference type="InterPro" id="IPR036097">
    <property type="entry name" value="HisK_dim/P_sf"/>
</dbReference>
<dbReference type="InterPro" id="IPR001789">
    <property type="entry name" value="Sig_transdc_resp-reg_receiver"/>
</dbReference>
<keyword evidence="16" id="KW-0812">Transmembrane</keyword>
<dbReference type="GO" id="GO:0000155">
    <property type="term" value="F:phosphorelay sensor kinase activity"/>
    <property type="evidence" value="ECO:0007669"/>
    <property type="project" value="InterPro"/>
</dbReference>
<evidence type="ECO:0000256" key="14">
    <source>
        <dbReference type="PROSITE-ProRule" id="PRU00169"/>
    </source>
</evidence>
<dbReference type="InterPro" id="IPR003661">
    <property type="entry name" value="HisK_dim/P_dom"/>
</dbReference>
<feature type="domain" description="Histidine kinase" evidence="17">
    <location>
        <begin position="208"/>
        <end position="435"/>
    </location>
</feature>
<protein>
    <recommendedName>
        <fullName evidence="13">Circadian input-output histidine kinase CikA</fullName>
        <ecNumber evidence="4">2.7.13.3</ecNumber>
    </recommendedName>
</protein>
<evidence type="ECO:0000256" key="1">
    <source>
        <dbReference type="ARBA" id="ARBA00000085"/>
    </source>
</evidence>
<dbReference type="EMBL" id="JADEXQ010000027">
    <property type="protein sequence ID" value="MBE9030051.1"/>
    <property type="molecule type" value="Genomic_DNA"/>
</dbReference>
<comment type="catalytic activity">
    <reaction evidence="1">
        <text>ATP + protein L-histidine = ADP + protein N-phospho-L-histidine.</text>
        <dbReference type="EC" id="2.7.13.3"/>
    </reaction>
</comment>
<dbReference type="AlphaFoldDB" id="A0A928VK41"/>
<dbReference type="SUPFAM" id="SSF52172">
    <property type="entry name" value="CheY-like"/>
    <property type="match status" value="1"/>
</dbReference>
<evidence type="ECO:0000256" key="8">
    <source>
        <dbReference type="ARBA" id="ARBA00022777"/>
    </source>
</evidence>
<keyword evidence="9" id="KW-0067">ATP-binding</keyword>
<evidence type="ECO:0000256" key="7">
    <source>
        <dbReference type="ARBA" id="ARBA00022741"/>
    </source>
</evidence>
<dbReference type="InterPro" id="IPR004358">
    <property type="entry name" value="Sig_transdc_His_kin-like_C"/>
</dbReference>
<dbReference type="CDD" id="cd00082">
    <property type="entry name" value="HisKA"/>
    <property type="match status" value="1"/>
</dbReference>
<dbReference type="PROSITE" id="PS50110">
    <property type="entry name" value="RESPONSE_REGULATORY"/>
    <property type="match status" value="1"/>
</dbReference>
<dbReference type="Gene3D" id="3.40.50.2300">
    <property type="match status" value="1"/>
</dbReference>
<evidence type="ECO:0000256" key="4">
    <source>
        <dbReference type="ARBA" id="ARBA00012438"/>
    </source>
</evidence>
<dbReference type="SMART" id="SM00387">
    <property type="entry name" value="HATPase_c"/>
    <property type="match status" value="1"/>
</dbReference>
<comment type="similarity">
    <text evidence="3">In the N-terminal section; belongs to the phytochrome family.</text>
</comment>
<evidence type="ECO:0000259" key="17">
    <source>
        <dbReference type="PROSITE" id="PS50109"/>
    </source>
</evidence>
<dbReference type="FunFam" id="3.30.565.10:FF:000010">
    <property type="entry name" value="Sensor histidine kinase RcsC"/>
    <property type="match status" value="1"/>
</dbReference>
<evidence type="ECO:0000256" key="15">
    <source>
        <dbReference type="SAM" id="Coils"/>
    </source>
</evidence>
<evidence type="ECO:0000256" key="2">
    <source>
        <dbReference type="ARBA" id="ARBA00004370"/>
    </source>
</evidence>
<dbReference type="InterPro" id="IPR058544">
    <property type="entry name" value="ETR1_N"/>
</dbReference>
<feature type="transmembrane region" description="Helical" evidence="16">
    <location>
        <begin position="28"/>
        <end position="52"/>
    </location>
</feature>
<keyword evidence="12" id="KW-0131">Cell cycle</keyword>
<evidence type="ECO:0000256" key="6">
    <source>
        <dbReference type="ARBA" id="ARBA00022679"/>
    </source>
</evidence>
<keyword evidence="11 16" id="KW-0472">Membrane</keyword>
<feature type="domain" description="Response regulatory" evidence="18">
    <location>
        <begin position="461"/>
        <end position="577"/>
    </location>
</feature>
<keyword evidence="5 14" id="KW-0597">Phosphoprotein</keyword>
<organism evidence="19 20">
    <name type="scientific">Romeriopsis navalis LEGE 11480</name>
    <dbReference type="NCBI Taxonomy" id="2777977"/>
    <lineage>
        <taxon>Bacteria</taxon>
        <taxon>Bacillati</taxon>
        <taxon>Cyanobacteriota</taxon>
        <taxon>Cyanophyceae</taxon>
        <taxon>Leptolyngbyales</taxon>
        <taxon>Leptolyngbyaceae</taxon>
        <taxon>Romeriopsis</taxon>
        <taxon>Romeriopsis navalis</taxon>
    </lineage>
</organism>
<evidence type="ECO:0000256" key="13">
    <source>
        <dbReference type="ARBA" id="ARBA00074306"/>
    </source>
</evidence>
<dbReference type="InterPro" id="IPR005467">
    <property type="entry name" value="His_kinase_dom"/>
</dbReference>
<comment type="caution">
    <text evidence="19">The sequence shown here is derived from an EMBL/GenBank/DDBJ whole genome shotgun (WGS) entry which is preliminary data.</text>
</comment>
<evidence type="ECO:0000256" key="3">
    <source>
        <dbReference type="ARBA" id="ARBA00006402"/>
    </source>
</evidence>
<dbReference type="PANTHER" id="PTHR45339:SF1">
    <property type="entry name" value="HYBRID SIGNAL TRANSDUCTION HISTIDINE KINASE J"/>
    <property type="match status" value="1"/>
</dbReference>
<evidence type="ECO:0000256" key="10">
    <source>
        <dbReference type="ARBA" id="ARBA00023012"/>
    </source>
</evidence>
<dbReference type="Pfam" id="PF00072">
    <property type="entry name" value="Response_reg"/>
    <property type="match status" value="1"/>
</dbReference>
<accession>A0A928VK41</accession>
<dbReference type="Pfam" id="PF00512">
    <property type="entry name" value="HisKA"/>
    <property type="match status" value="1"/>
</dbReference>
<feature type="transmembrane region" description="Helical" evidence="16">
    <location>
        <begin position="64"/>
        <end position="87"/>
    </location>
</feature>
<dbReference type="CDD" id="cd16922">
    <property type="entry name" value="HATPase_EvgS-ArcB-TorS-like"/>
    <property type="match status" value="1"/>
</dbReference>
<sequence length="664" mass="74753">MMTFLQNLFFSREYIPHGHCYLWQSGLVWLHVLSDLIIAVSYYSIPLLLVYFIRLRTDVPFKRIFILFSIFILTCGTTHILEVWTLWYPAYWLSGGMKAITALASLYTAFELIPVLPMALALPSPNALAEVNQKLAIEVEERKQAEVAVQQLNTELEQRIQTRTADLERSNQTLEQEIAVRIEAEREMQQAKDVAEVASRAKSEFLANMSHELRTPLNAILGFTQIMARDPQMVPTQQENLSIINRSGGNLLELINDILEMAKIESGRAILNETSFDLHDLINSLIQTLNPHVEAKNLELIYERQPDVPQYVKADERKLRQVLSNLLDNAIKFTAVGHVTLRVQAASNAAEPEQKFPGYWLFVEVEDTGSGVAPSELGSLFSTFVQAETGRRSQQGSGLGLSISRRFVQLMGGDLTVNSTLGQGSTFKFSIPIQAANAVDVPLQQPDRRVVGLVANQQTYRILVVEDKLENRKLMVKLLEPLGFEVKEAENGQVAVELWENWTPNLIWMDMRMPVMDGYAATKQIKSQIKGQATVIIALTASAFEEDKSIILSAGCDDFVRKPFQEKVILDKIAKYLGVQYIYEANHQDAEPVVQAALTAENLAVMPTAWIEQLYQAASQARAKTLRSLITEIPEEHRFLADGLSQLVEGYRFDILQTLAERKS</sequence>
<feature type="modified residue" description="4-aspartylphosphate" evidence="14">
    <location>
        <position position="510"/>
    </location>
</feature>
<dbReference type="Gene3D" id="1.10.287.130">
    <property type="match status" value="1"/>
</dbReference>
<dbReference type="Proteomes" id="UP000625316">
    <property type="component" value="Unassembled WGS sequence"/>
</dbReference>
<evidence type="ECO:0000313" key="19">
    <source>
        <dbReference type="EMBL" id="MBE9030051.1"/>
    </source>
</evidence>
<dbReference type="CDD" id="cd17546">
    <property type="entry name" value="REC_hyHK_CKI1_RcsC-like"/>
    <property type="match status" value="1"/>
</dbReference>
<evidence type="ECO:0000256" key="16">
    <source>
        <dbReference type="SAM" id="Phobius"/>
    </source>
</evidence>
<dbReference type="PANTHER" id="PTHR45339">
    <property type="entry name" value="HYBRID SIGNAL TRANSDUCTION HISTIDINE KINASE J"/>
    <property type="match status" value="1"/>
</dbReference>
<keyword evidence="7" id="KW-0547">Nucleotide-binding</keyword>
<dbReference type="Pfam" id="PF25487">
    <property type="entry name" value="ETR1_N"/>
    <property type="match status" value="1"/>
</dbReference>
<keyword evidence="6" id="KW-0808">Transferase</keyword>
<dbReference type="SMART" id="SM00388">
    <property type="entry name" value="HisKA"/>
    <property type="match status" value="1"/>
</dbReference>
<keyword evidence="8" id="KW-0418">Kinase</keyword>
<dbReference type="GO" id="GO:0016020">
    <property type="term" value="C:membrane"/>
    <property type="evidence" value="ECO:0007669"/>
    <property type="project" value="UniProtKB-SubCell"/>
</dbReference>
<dbReference type="SMART" id="SM00448">
    <property type="entry name" value="REC"/>
    <property type="match status" value="1"/>
</dbReference>
<reference evidence="19" key="1">
    <citation type="submission" date="2020-10" db="EMBL/GenBank/DDBJ databases">
        <authorList>
            <person name="Castelo-Branco R."/>
            <person name="Eusebio N."/>
            <person name="Adriana R."/>
            <person name="Vieira A."/>
            <person name="Brugerolle De Fraissinette N."/>
            <person name="Rezende De Castro R."/>
            <person name="Schneider M.P."/>
            <person name="Vasconcelos V."/>
            <person name="Leao P.N."/>
        </authorList>
    </citation>
    <scope>NUCLEOTIDE SEQUENCE</scope>
    <source>
        <strain evidence="19">LEGE 11480</strain>
    </source>
</reference>
<keyword evidence="10" id="KW-0902">Two-component regulatory system</keyword>
<dbReference type="PROSITE" id="PS50109">
    <property type="entry name" value="HIS_KIN"/>
    <property type="match status" value="1"/>
</dbReference>
<dbReference type="GO" id="GO:0005524">
    <property type="term" value="F:ATP binding"/>
    <property type="evidence" value="ECO:0007669"/>
    <property type="project" value="UniProtKB-KW"/>
</dbReference>
<keyword evidence="15" id="KW-0175">Coiled coil</keyword>
<dbReference type="InterPro" id="IPR003594">
    <property type="entry name" value="HATPase_dom"/>
</dbReference>